<evidence type="ECO:0000256" key="1">
    <source>
        <dbReference type="SAM" id="MobiDB-lite"/>
    </source>
</evidence>
<feature type="region of interest" description="Disordered" evidence="1">
    <location>
        <begin position="24"/>
        <end position="70"/>
    </location>
</feature>
<proteinExistence type="predicted"/>
<accession>A0ABR2YY68</accession>
<name>A0ABR2YY68_9CHLO</name>
<gene>
    <name evidence="2" type="ORF">WJX75_000854</name>
</gene>
<evidence type="ECO:0000313" key="2">
    <source>
        <dbReference type="EMBL" id="KAK9916279.1"/>
    </source>
</evidence>
<keyword evidence="3" id="KW-1185">Reference proteome</keyword>
<dbReference type="EMBL" id="JALJOT010000003">
    <property type="protein sequence ID" value="KAK9916279.1"/>
    <property type="molecule type" value="Genomic_DNA"/>
</dbReference>
<evidence type="ECO:0000313" key="3">
    <source>
        <dbReference type="Proteomes" id="UP001491310"/>
    </source>
</evidence>
<reference evidence="2 3" key="1">
    <citation type="journal article" date="2024" name="Nat. Commun.">
        <title>Phylogenomics reveals the evolutionary origins of lichenization in chlorophyte algae.</title>
        <authorList>
            <person name="Puginier C."/>
            <person name="Libourel C."/>
            <person name="Otte J."/>
            <person name="Skaloud P."/>
            <person name="Haon M."/>
            <person name="Grisel S."/>
            <person name="Petersen M."/>
            <person name="Berrin J.G."/>
            <person name="Delaux P.M."/>
            <person name="Dal Grande F."/>
            <person name="Keller J."/>
        </authorList>
    </citation>
    <scope>NUCLEOTIDE SEQUENCE [LARGE SCALE GENOMIC DNA]</scope>
    <source>
        <strain evidence="2 3">SAG 216-7</strain>
    </source>
</reference>
<comment type="caution">
    <text evidence="2">The sequence shown here is derived from an EMBL/GenBank/DDBJ whole genome shotgun (WGS) entry which is preliminary data.</text>
</comment>
<sequence>MRCTVVVELEVRSADEWAEEANVRGCTRRSSTSRRLGAPADDAAGAKYCGQKTPRPGEGADTKGSAAGSV</sequence>
<dbReference type="Proteomes" id="UP001491310">
    <property type="component" value="Unassembled WGS sequence"/>
</dbReference>
<protein>
    <submittedName>
        <fullName evidence="2">Uncharacterized protein</fullName>
    </submittedName>
</protein>
<organism evidence="2 3">
    <name type="scientific">Coccomyxa subellipsoidea</name>
    <dbReference type="NCBI Taxonomy" id="248742"/>
    <lineage>
        <taxon>Eukaryota</taxon>
        <taxon>Viridiplantae</taxon>
        <taxon>Chlorophyta</taxon>
        <taxon>core chlorophytes</taxon>
        <taxon>Trebouxiophyceae</taxon>
        <taxon>Trebouxiophyceae incertae sedis</taxon>
        <taxon>Coccomyxaceae</taxon>
        <taxon>Coccomyxa</taxon>
    </lineage>
</organism>